<dbReference type="Proteomes" id="UP000009877">
    <property type="component" value="Unassembled WGS sequence"/>
</dbReference>
<evidence type="ECO:0000256" key="5">
    <source>
        <dbReference type="ARBA" id="ARBA00024029"/>
    </source>
</evidence>
<reference evidence="6 7" key="1">
    <citation type="journal article" date="2014" name="Genome Announc.">
        <title>Draft Genome Sequence of Kocuria palustris PEL.</title>
        <authorList>
            <person name="Sharma G."/>
            <person name="Khatri I."/>
            <person name="Subramanian S."/>
        </authorList>
    </citation>
    <scope>NUCLEOTIDE SEQUENCE [LARGE SCALE GENOMIC DNA]</scope>
    <source>
        <strain evidence="6 7">PEL</strain>
    </source>
</reference>
<keyword evidence="7" id="KW-1185">Reference proteome</keyword>
<comment type="similarity">
    <text evidence="5">Belongs to the creatininase superfamily.</text>
</comment>
<evidence type="ECO:0000256" key="3">
    <source>
        <dbReference type="ARBA" id="ARBA00022801"/>
    </source>
</evidence>
<dbReference type="RefSeq" id="WP_006214531.1">
    <property type="nucleotide sequence ID" value="NZ_ANHZ02000008.1"/>
</dbReference>
<evidence type="ECO:0000256" key="2">
    <source>
        <dbReference type="ARBA" id="ARBA00022723"/>
    </source>
</evidence>
<dbReference type="EMBL" id="ANHZ02000008">
    <property type="protein sequence ID" value="EME36864.1"/>
    <property type="molecule type" value="Genomic_DNA"/>
</dbReference>
<sequence>MSPTATRLAEMTSAEAAASAQAGRIVVLPVGALEQHGPAMPLGTDTYRADAVAERVVSRLPDDAVLGPTLPIGVSPHHLGFPGTVSLTTRTFTALVREIAVGLHRQGFHRILVVTGHGGNNASLTTIAQDLLASDPDLEFAWTPLTSVAADIVRSAGVSAVHGHCGEAETAQMLEVAPDLVRRDLLEPGPTRPEDLDPLSALARSVSHPTLTRSWDDLTPNGVLGDPRQATEQLGAELIETITERICDFLGRWAQL</sequence>
<dbReference type="GO" id="GO:0016811">
    <property type="term" value="F:hydrolase activity, acting on carbon-nitrogen (but not peptide) bonds, in linear amides"/>
    <property type="evidence" value="ECO:0007669"/>
    <property type="project" value="TreeGrafter"/>
</dbReference>
<dbReference type="Gene3D" id="3.40.50.10310">
    <property type="entry name" value="Creatininase"/>
    <property type="match status" value="1"/>
</dbReference>
<dbReference type="PANTHER" id="PTHR35005:SF1">
    <property type="entry name" value="2-AMINO-5-FORMYLAMINO-6-RIBOSYLAMINOPYRIMIDIN-4(3H)-ONE 5'-MONOPHOSPHATE DEFORMYLASE"/>
    <property type="match status" value="1"/>
</dbReference>
<protein>
    <submittedName>
        <fullName evidence="6">Creatinine amidohydrolase</fullName>
    </submittedName>
</protein>
<accession>M2YE34</accession>
<dbReference type="InterPro" id="IPR024087">
    <property type="entry name" value="Creatininase-like_sf"/>
</dbReference>
<evidence type="ECO:0000256" key="1">
    <source>
        <dbReference type="ARBA" id="ARBA00001947"/>
    </source>
</evidence>
<evidence type="ECO:0000256" key="4">
    <source>
        <dbReference type="ARBA" id="ARBA00022833"/>
    </source>
</evidence>
<comment type="cofactor">
    <cofactor evidence="1">
        <name>Zn(2+)</name>
        <dbReference type="ChEBI" id="CHEBI:29105"/>
    </cofactor>
</comment>
<proteinExistence type="inferred from homology"/>
<dbReference type="STRING" id="71999.KPaMU14_07885"/>
<evidence type="ECO:0000313" key="6">
    <source>
        <dbReference type="EMBL" id="EME36864.1"/>
    </source>
</evidence>
<name>M2YE34_9MICC</name>
<dbReference type="AlphaFoldDB" id="M2YE34"/>
<dbReference type="Pfam" id="PF02633">
    <property type="entry name" value="Creatininase"/>
    <property type="match status" value="1"/>
</dbReference>
<gene>
    <name evidence="6" type="ORF">C884_02471</name>
</gene>
<keyword evidence="4" id="KW-0862">Zinc</keyword>
<organism evidence="6 7">
    <name type="scientific">Kocuria palustris PEL</name>
    <dbReference type="NCBI Taxonomy" id="1236550"/>
    <lineage>
        <taxon>Bacteria</taxon>
        <taxon>Bacillati</taxon>
        <taxon>Actinomycetota</taxon>
        <taxon>Actinomycetes</taxon>
        <taxon>Micrococcales</taxon>
        <taxon>Micrococcaceae</taxon>
        <taxon>Kocuria</taxon>
    </lineage>
</organism>
<keyword evidence="2" id="KW-0479">Metal-binding</keyword>
<dbReference type="InterPro" id="IPR003785">
    <property type="entry name" value="Creatininase/forma_Hydrolase"/>
</dbReference>
<dbReference type="SUPFAM" id="SSF102215">
    <property type="entry name" value="Creatininase"/>
    <property type="match status" value="1"/>
</dbReference>
<dbReference type="GO" id="GO:0009231">
    <property type="term" value="P:riboflavin biosynthetic process"/>
    <property type="evidence" value="ECO:0007669"/>
    <property type="project" value="TreeGrafter"/>
</dbReference>
<keyword evidence="3" id="KW-0378">Hydrolase</keyword>
<dbReference type="PANTHER" id="PTHR35005">
    <property type="entry name" value="3-DEHYDRO-SCYLLO-INOSOSE HYDROLASE"/>
    <property type="match status" value="1"/>
</dbReference>
<evidence type="ECO:0000313" key="7">
    <source>
        <dbReference type="Proteomes" id="UP000009877"/>
    </source>
</evidence>
<comment type="caution">
    <text evidence="6">The sequence shown here is derived from an EMBL/GenBank/DDBJ whole genome shotgun (WGS) entry which is preliminary data.</text>
</comment>
<dbReference type="GO" id="GO:0046872">
    <property type="term" value="F:metal ion binding"/>
    <property type="evidence" value="ECO:0007669"/>
    <property type="project" value="UniProtKB-KW"/>
</dbReference>